<evidence type="ECO:0000256" key="1">
    <source>
        <dbReference type="ARBA" id="ARBA00008136"/>
    </source>
</evidence>
<proteinExistence type="inferred from homology"/>
<dbReference type="GO" id="GO:0008233">
    <property type="term" value="F:peptidase activity"/>
    <property type="evidence" value="ECO:0007669"/>
    <property type="project" value="UniProtKB-KW"/>
</dbReference>
<dbReference type="Gene3D" id="3.90.1680.10">
    <property type="entry name" value="SOS response associated peptidase-like"/>
    <property type="match status" value="1"/>
</dbReference>
<dbReference type="EC" id="3.4.-.-" evidence="8"/>
<dbReference type="GO" id="GO:0106300">
    <property type="term" value="P:protein-DNA covalent cross-linking repair"/>
    <property type="evidence" value="ECO:0007669"/>
    <property type="project" value="InterPro"/>
</dbReference>
<dbReference type="OrthoDB" id="9782620at2"/>
<evidence type="ECO:0000256" key="5">
    <source>
        <dbReference type="ARBA" id="ARBA00023124"/>
    </source>
</evidence>
<dbReference type="GO" id="GO:0016829">
    <property type="term" value="F:lyase activity"/>
    <property type="evidence" value="ECO:0007669"/>
    <property type="project" value="UniProtKB-KW"/>
</dbReference>
<evidence type="ECO:0000256" key="6">
    <source>
        <dbReference type="ARBA" id="ARBA00023125"/>
    </source>
</evidence>
<dbReference type="SUPFAM" id="SSF143081">
    <property type="entry name" value="BB1717-like"/>
    <property type="match status" value="1"/>
</dbReference>
<dbReference type="PANTHER" id="PTHR13604">
    <property type="entry name" value="DC12-RELATED"/>
    <property type="match status" value="1"/>
</dbReference>
<dbReference type="Proteomes" id="UP000193244">
    <property type="component" value="Unassembled WGS sequence"/>
</dbReference>
<evidence type="ECO:0000256" key="7">
    <source>
        <dbReference type="ARBA" id="ARBA00023239"/>
    </source>
</evidence>
<sequence length="245" mass="25977">MCGRFVVSRTAGDLVAVFDVDVEGAGLPEPSWNVAPTQQIPVIIDAINRAAATDEDAPAVLRRLEPARWGLVPAFATGPAASAPLFNARIETAAEKPAFREAVAARRAAIPASGYYEWLIAPDGSKTPQFVSAGDDEPILFAGLYEWWRNPAVAADDPARWLLSTTILTRPGAGPLGSLHERMPVFLEPGLMEDWLDPRTTGDAGLLADISLAAEELAEDMVFHTVGAAVGSVGNNSPELVLPVD</sequence>
<dbReference type="AlphaFoldDB" id="A0A1X7L197"/>
<name>A0A1X7L197_9MICO</name>
<keyword evidence="4 8" id="KW-0378">Hydrolase</keyword>
<dbReference type="GO" id="GO:0003697">
    <property type="term" value="F:single-stranded DNA binding"/>
    <property type="evidence" value="ECO:0007669"/>
    <property type="project" value="InterPro"/>
</dbReference>
<evidence type="ECO:0000256" key="2">
    <source>
        <dbReference type="ARBA" id="ARBA00022670"/>
    </source>
</evidence>
<evidence type="ECO:0000313" key="10">
    <source>
        <dbReference type="Proteomes" id="UP000193244"/>
    </source>
</evidence>
<dbReference type="PANTHER" id="PTHR13604:SF0">
    <property type="entry name" value="ABASIC SITE PROCESSING PROTEIN HMCES"/>
    <property type="match status" value="1"/>
</dbReference>
<dbReference type="STRING" id="150121.SAMN06296010_3143"/>
<evidence type="ECO:0000256" key="3">
    <source>
        <dbReference type="ARBA" id="ARBA00022763"/>
    </source>
</evidence>
<accession>A0A1X7L197</accession>
<evidence type="ECO:0000313" key="9">
    <source>
        <dbReference type="EMBL" id="SMG47062.1"/>
    </source>
</evidence>
<keyword evidence="5" id="KW-0190">Covalent protein-DNA linkage</keyword>
<dbReference type="Pfam" id="PF02586">
    <property type="entry name" value="SRAP"/>
    <property type="match status" value="1"/>
</dbReference>
<keyword evidence="3" id="KW-0227">DNA damage</keyword>
<dbReference type="EMBL" id="FXAY01000006">
    <property type="protein sequence ID" value="SMG47062.1"/>
    <property type="molecule type" value="Genomic_DNA"/>
</dbReference>
<evidence type="ECO:0000256" key="8">
    <source>
        <dbReference type="RuleBase" id="RU364100"/>
    </source>
</evidence>
<organism evidence="9 10">
    <name type="scientific">Agreia pratensis</name>
    <dbReference type="NCBI Taxonomy" id="150121"/>
    <lineage>
        <taxon>Bacteria</taxon>
        <taxon>Bacillati</taxon>
        <taxon>Actinomycetota</taxon>
        <taxon>Actinomycetes</taxon>
        <taxon>Micrococcales</taxon>
        <taxon>Microbacteriaceae</taxon>
        <taxon>Agreia</taxon>
    </lineage>
</organism>
<dbReference type="RefSeq" id="WP_085487777.1">
    <property type="nucleotide sequence ID" value="NZ_FXAY01000006.1"/>
</dbReference>
<dbReference type="InterPro" id="IPR036590">
    <property type="entry name" value="SRAP-like"/>
</dbReference>
<keyword evidence="7" id="KW-0456">Lyase</keyword>
<reference evidence="10" key="1">
    <citation type="submission" date="2017-04" db="EMBL/GenBank/DDBJ databases">
        <authorList>
            <person name="Varghese N."/>
            <person name="Submissions S."/>
        </authorList>
    </citation>
    <scope>NUCLEOTIDE SEQUENCE [LARGE SCALE GENOMIC DNA]</scope>
    <source>
        <strain evidence="10">VKM Ac-2510</strain>
    </source>
</reference>
<keyword evidence="10" id="KW-1185">Reference proteome</keyword>
<keyword evidence="2 8" id="KW-0645">Protease</keyword>
<evidence type="ECO:0000256" key="4">
    <source>
        <dbReference type="ARBA" id="ARBA00022801"/>
    </source>
</evidence>
<gene>
    <name evidence="9" type="ORF">SAMN06296010_3143</name>
</gene>
<protein>
    <recommendedName>
        <fullName evidence="8">Abasic site processing protein</fullName>
        <ecNumber evidence="8">3.4.-.-</ecNumber>
    </recommendedName>
</protein>
<keyword evidence="6" id="KW-0238">DNA-binding</keyword>
<dbReference type="InterPro" id="IPR003738">
    <property type="entry name" value="SRAP"/>
</dbReference>
<comment type="similarity">
    <text evidence="1 8">Belongs to the SOS response-associated peptidase family.</text>
</comment>
<dbReference type="GO" id="GO:0006508">
    <property type="term" value="P:proteolysis"/>
    <property type="evidence" value="ECO:0007669"/>
    <property type="project" value="UniProtKB-KW"/>
</dbReference>